<feature type="compositionally biased region" description="Low complexity" evidence="1">
    <location>
        <begin position="284"/>
        <end position="295"/>
    </location>
</feature>
<evidence type="ECO:0000313" key="4">
    <source>
        <dbReference type="Proteomes" id="UP001431449"/>
    </source>
</evidence>
<evidence type="ECO:0000256" key="1">
    <source>
        <dbReference type="SAM" id="MobiDB-lite"/>
    </source>
</evidence>
<dbReference type="SMART" id="SM00671">
    <property type="entry name" value="SEL1"/>
    <property type="match status" value="2"/>
</dbReference>
<dbReference type="PANTHER" id="PTHR22576:SF37">
    <property type="entry name" value="MUCOSA-ASSOCIATED LYMPHOID TISSUE LYMPHOMA TRANSLOCATION PROTEIN 1"/>
    <property type="match status" value="1"/>
</dbReference>
<gene>
    <name evidence="3" type="ORF">M0G41_06235</name>
</gene>
<name>A0ABT0GFF7_9GAMM</name>
<reference evidence="3" key="1">
    <citation type="submission" date="2022-04" db="EMBL/GenBank/DDBJ databases">
        <title>Lysobacter sp. CAU 1642 isolated from sea sand.</title>
        <authorList>
            <person name="Kim W."/>
        </authorList>
    </citation>
    <scope>NUCLEOTIDE SEQUENCE</scope>
    <source>
        <strain evidence="3">CAU 1642</strain>
    </source>
</reference>
<evidence type="ECO:0000259" key="2">
    <source>
        <dbReference type="Pfam" id="PF00656"/>
    </source>
</evidence>
<keyword evidence="4" id="KW-1185">Reference proteome</keyword>
<proteinExistence type="predicted"/>
<protein>
    <submittedName>
        <fullName evidence="3">Caspase family protein</fullName>
    </submittedName>
</protein>
<dbReference type="InterPro" id="IPR011600">
    <property type="entry name" value="Pept_C14_caspase"/>
</dbReference>
<dbReference type="Pfam" id="PF00656">
    <property type="entry name" value="Peptidase_C14"/>
    <property type="match status" value="1"/>
</dbReference>
<dbReference type="SUPFAM" id="SSF81901">
    <property type="entry name" value="HCP-like"/>
    <property type="match status" value="1"/>
</dbReference>
<dbReference type="RefSeq" id="WP_248206570.1">
    <property type="nucleotide sequence ID" value="NZ_JALNMH010000004.1"/>
</dbReference>
<feature type="domain" description="Peptidase C14 caspase" evidence="2">
    <location>
        <begin position="519"/>
        <end position="730"/>
    </location>
</feature>
<sequence>MAALVALGGLAPQAGQAARGGPKNPEDLLIVDCLLPGQVRKLGAQATFMSARRPIRTTQADCEIRGGEYVSYDRANYQTALQVWMTQALTGSAEAQNYVGEIYLKGLGTPPDHGMAAQWFQKASEQGFARAKTNLAYLYEQGLGVPKDELKALNLYREASGAGGDELLFASAVKVQLEAKDSEISALKQTVEEQRQQADQLRAQVRDLQSQLGSRKQAAQAAQAEVARLQQQLAQARQATGADFAALEAQKRELASRSDDLLRLTREIEAEKAALQRRQEQLAQQESALQSGQGADAEMLQQQSQRLAASIEGSKQRSASLESELSRVQAELAAQRAAYDARIAELEAAAANRNQEDWELMKLLETQLASRETELRNQQLQIVALEQQVSISGGALLAAAPTLEIIDPPLTLTRGKSAAMLRGAPGRHPLVGKVSAPQAVKEITVNGTPVIIGDNGLFRASVDVAQQGSLIQVAAVSRTGDLASIEFTMLPQPGASPVNAPSAGSARGVPAGVKLGRFHALVIGNNSYQSNVFGSLKSAVNDATAVSNLLRDRYGYKTTLLLNASRFDMLSALNDLRQELKPEDNLLVYYAGHGELSEDGKTGYWIPVDGQAGLSNTWISNRAVSDILDTMEAKHVLVVADSCYSGALTEAALPLFAGGGDRGSDWGEWVKTMNDGRARIALTSGGLQPVPDVGTGKHSYFARAFLNVLEDNNRLLEGQALYREITSTLALTSLDAPLTQSPVYAPIQFAGHITGDFFFMPRSGAAAP</sequence>
<evidence type="ECO:0000313" key="3">
    <source>
        <dbReference type="EMBL" id="MCK7593266.1"/>
    </source>
</evidence>
<feature type="region of interest" description="Disordered" evidence="1">
    <location>
        <begin position="284"/>
        <end position="311"/>
    </location>
</feature>
<dbReference type="Proteomes" id="UP001431449">
    <property type="component" value="Unassembled WGS sequence"/>
</dbReference>
<dbReference type="InterPro" id="IPR052039">
    <property type="entry name" value="Caspase-related_regulators"/>
</dbReference>
<dbReference type="Pfam" id="PF08238">
    <property type="entry name" value="Sel1"/>
    <property type="match status" value="2"/>
</dbReference>
<dbReference type="Gene3D" id="1.25.40.10">
    <property type="entry name" value="Tetratricopeptide repeat domain"/>
    <property type="match status" value="1"/>
</dbReference>
<dbReference type="InterPro" id="IPR029030">
    <property type="entry name" value="Caspase-like_dom_sf"/>
</dbReference>
<dbReference type="InterPro" id="IPR011990">
    <property type="entry name" value="TPR-like_helical_dom_sf"/>
</dbReference>
<dbReference type="EMBL" id="JALNMH010000004">
    <property type="protein sequence ID" value="MCK7593266.1"/>
    <property type="molecule type" value="Genomic_DNA"/>
</dbReference>
<comment type="caution">
    <text evidence="3">The sequence shown here is derived from an EMBL/GenBank/DDBJ whole genome shotgun (WGS) entry which is preliminary data.</text>
</comment>
<organism evidence="3 4">
    <name type="scientific">Pseudomarimonas salicorniae</name>
    <dbReference type="NCBI Taxonomy" id="2933270"/>
    <lineage>
        <taxon>Bacteria</taxon>
        <taxon>Pseudomonadati</taxon>
        <taxon>Pseudomonadota</taxon>
        <taxon>Gammaproteobacteria</taxon>
        <taxon>Lysobacterales</taxon>
        <taxon>Lysobacteraceae</taxon>
        <taxon>Pseudomarimonas</taxon>
    </lineage>
</organism>
<dbReference type="InterPro" id="IPR006597">
    <property type="entry name" value="Sel1-like"/>
</dbReference>
<dbReference type="SUPFAM" id="SSF52129">
    <property type="entry name" value="Caspase-like"/>
    <property type="match status" value="1"/>
</dbReference>
<dbReference type="Gene3D" id="3.40.50.1460">
    <property type="match status" value="1"/>
</dbReference>
<accession>A0ABT0GFF7</accession>
<dbReference type="PANTHER" id="PTHR22576">
    <property type="entry name" value="MUCOSA ASSOCIATED LYMPHOID TISSUE LYMPHOMA TRANSLOCATION PROTEIN 1/PARACASPASE"/>
    <property type="match status" value="1"/>
</dbReference>